<keyword evidence="2" id="KW-1185">Reference proteome</keyword>
<evidence type="ECO:0000313" key="1">
    <source>
        <dbReference type="EMBL" id="MPC60272.1"/>
    </source>
</evidence>
<accession>A0A5B7GN53</accession>
<proteinExistence type="predicted"/>
<evidence type="ECO:0000313" key="2">
    <source>
        <dbReference type="Proteomes" id="UP000324222"/>
    </source>
</evidence>
<organism evidence="1 2">
    <name type="scientific">Portunus trituberculatus</name>
    <name type="common">Swimming crab</name>
    <name type="synonym">Neptunus trituberculatus</name>
    <dbReference type="NCBI Taxonomy" id="210409"/>
    <lineage>
        <taxon>Eukaryota</taxon>
        <taxon>Metazoa</taxon>
        <taxon>Ecdysozoa</taxon>
        <taxon>Arthropoda</taxon>
        <taxon>Crustacea</taxon>
        <taxon>Multicrustacea</taxon>
        <taxon>Malacostraca</taxon>
        <taxon>Eumalacostraca</taxon>
        <taxon>Eucarida</taxon>
        <taxon>Decapoda</taxon>
        <taxon>Pleocyemata</taxon>
        <taxon>Brachyura</taxon>
        <taxon>Eubrachyura</taxon>
        <taxon>Portunoidea</taxon>
        <taxon>Portunidae</taxon>
        <taxon>Portuninae</taxon>
        <taxon>Portunus</taxon>
    </lineage>
</organism>
<name>A0A5B7GN53_PORTR</name>
<gene>
    <name evidence="1" type="ORF">E2C01_054311</name>
</gene>
<comment type="caution">
    <text evidence="1">The sequence shown here is derived from an EMBL/GenBank/DDBJ whole genome shotgun (WGS) entry which is preliminary data.</text>
</comment>
<reference evidence="1 2" key="1">
    <citation type="submission" date="2019-05" db="EMBL/GenBank/DDBJ databases">
        <title>Another draft genome of Portunus trituberculatus and its Hox gene families provides insights of decapod evolution.</title>
        <authorList>
            <person name="Jeong J.-H."/>
            <person name="Song I."/>
            <person name="Kim S."/>
            <person name="Choi T."/>
            <person name="Kim D."/>
            <person name="Ryu S."/>
            <person name="Kim W."/>
        </authorList>
    </citation>
    <scope>NUCLEOTIDE SEQUENCE [LARGE SCALE GENOMIC DNA]</scope>
    <source>
        <tissue evidence="1">Muscle</tissue>
    </source>
</reference>
<dbReference type="Proteomes" id="UP000324222">
    <property type="component" value="Unassembled WGS sequence"/>
</dbReference>
<dbReference type="AlphaFoldDB" id="A0A5B7GN53"/>
<dbReference type="EMBL" id="VSRR010017347">
    <property type="protein sequence ID" value="MPC60272.1"/>
    <property type="molecule type" value="Genomic_DNA"/>
</dbReference>
<sequence>MFRQLCEGSYEADPSRDSALVTCSAHMLAVICELWPPETRTHSQTFRSFMSITFNKLQSKLFEFPRIFL</sequence>
<protein>
    <submittedName>
        <fullName evidence="1">Uncharacterized protein</fullName>
    </submittedName>
</protein>